<dbReference type="InterPro" id="IPR001387">
    <property type="entry name" value="Cro/C1-type_HTH"/>
</dbReference>
<comment type="caution">
    <text evidence="3">The sequence shown here is derived from an EMBL/GenBank/DDBJ whole genome shotgun (WGS) entry which is preliminary data.</text>
</comment>
<dbReference type="EMBL" id="JAOQKE010000023">
    <property type="protein sequence ID" value="MCU6726360.1"/>
    <property type="molecule type" value="Genomic_DNA"/>
</dbReference>
<dbReference type="PANTHER" id="PTHR46797:SF1">
    <property type="entry name" value="METHYLPHOSPHONATE SYNTHASE"/>
    <property type="match status" value="1"/>
</dbReference>
<accession>A0ABT2SQ27</accession>
<protein>
    <submittedName>
        <fullName evidence="3">Helix-turn-helix transcriptional regulator</fullName>
    </submittedName>
</protein>
<dbReference type="InterPro" id="IPR010982">
    <property type="entry name" value="Lambda_DNA-bd_dom_sf"/>
</dbReference>
<gene>
    <name evidence="3" type="ORF">OCV47_13655</name>
</gene>
<dbReference type="PANTHER" id="PTHR46797">
    <property type="entry name" value="HTH-TYPE TRANSCRIPTIONAL REGULATOR"/>
    <property type="match status" value="1"/>
</dbReference>
<dbReference type="CDD" id="cd00093">
    <property type="entry name" value="HTH_XRE"/>
    <property type="match status" value="1"/>
</dbReference>
<dbReference type="RefSeq" id="WP_262655628.1">
    <property type="nucleotide sequence ID" value="NZ_JAOQKE010000023.1"/>
</dbReference>
<evidence type="ECO:0000313" key="3">
    <source>
        <dbReference type="EMBL" id="MCU6726360.1"/>
    </source>
</evidence>
<dbReference type="SUPFAM" id="SSF47413">
    <property type="entry name" value="lambda repressor-like DNA-binding domains"/>
    <property type="match status" value="1"/>
</dbReference>
<reference evidence="3 4" key="1">
    <citation type="journal article" date="2021" name="ISME Commun">
        <title>Automated analysis of genomic sequences facilitates high-throughput and comprehensive description of bacteria.</title>
        <authorList>
            <person name="Hitch T.C.A."/>
        </authorList>
    </citation>
    <scope>NUCLEOTIDE SEQUENCE [LARGE SCALE GENOMIC DNA]</scope>
    <source>
        <strain evidence="3 4">Sanger_29</strain>
    </source>
</reference>
<organism evidence="3 4">
    <name type="scientific">Muricoprocola aceti</name>
    <dbReference type="NCBI Taxonomy" id="2981772"/>
    <lineage>
        <taxon>Bacteria</taxon>
        <taxon>Bacillati</taxon>
        <taxon>Bacillota</taxon>
        <taxon>Clostridia</taxon>
        <taxon>Lachnospirales</taxon>
        <taxon>Lachnospiraceae</taxon>
        <taxon>Muricoprocola</taxon>
    </lineage>
</organism>
<proteinExistence type="predicted"/>
<sequence length="107" mass="12340">MQTENYIIARIEQLCEKKKFSRYRLAQKSGIAQSSISTLLNRKSVPTIQTLEKICEGFDITLAQFFAGDEEIPDLTADQKQMLSDWNAMDEHQKELVKAYIQGIIRK</sequence>
<dbReference type="InterPro" id="IPR050807">
    <property type="entry name" value="TransReg_Diox_bact_type"/>
</dbReference>
<dbReference type="SMART" id="SM00530">
    <property type="entry name" value="HTH_XRE"/>
    <property type="match status" value="1"/>
</dbReference>
<evidence type="ECO:0000256" key="1">
    <source>
        <dbReference type="ARBA" id="ARBA00023125"/>
    </source>
</evidence>
<evidence type="ECO:0000313" key="4">
    <source>
        <dbReference type="Proteomes" id="UP001652338"/>
    </source>
</evidence>
<evidence type="ECO:0000259" key="2">
    <source>
        <dbReference type="PROSITE" id="PS50943"/>
    </source>
</evidence>
<dbReference type="Pfam" id="PF13443">
    <property type="entry name" value="HTH_26"/>
    <property type="match status" value="1"/>
</dbReference>
<dbReference type="PROSITE" id="PS50943">
    <property type="entry name" value="HTH_CROC1"/>
    <property type="match status" value="1"/>
</dbReference>
<keyword evidence="1" id="KW-0238">DNA-binding</keyword>
<keyword evidence="4" id="KW-1185">Reference proteome</keyword>
<dbReference type="Gene3D" id="1.10.260.40">
    <property type="entry name" value="lambda repressor-like DNA-binding domains"/>
    <property type="match status" value="1"/>
</dbReference>
<name>A0ABT2SQ27_9FIRM</name>
<feature type="domain" description="HTH cro/C1-type" evidence="2">
    <location>
        <begin position="11"/>
        <end position="65"/>
    </location>
</feature>
<dbReference type="Proteomes" id="UP001652338">
    <property type="component" value="Unassembled WGS sequence"/>
</dbReference>